<organismHost>
    <name type="scientific">Trifolium subterraneum</name>
    <name type="common">Subterranean clover</name>
    <dbReference type="NCBI Taxonomy" id="3900"/>
</organismHost>
<dbReference type="EMBL" id="MK035733">
    <property type="protein sequence ID" value="QBC74515.1"/>
    <property type="molecule type" value="Genomic_DNA"/>
</dbReference>
<dbReference type="KEGG" id="vg:80550060"/>
<keyword evidence="2" id="KW-1185">Reference proteome</keyword>
<reference evidence="1" key="1">
    <citation type="journal article" date="2019" name="Viruses">
        <title>Subterranean Clover Stunt Virus Revisited: Detection of Two Missing Genome Components.</title>
        <authorList>
            <person name="Knierim D."/>
            <person name="Barriere Q."/>
            <person name="Grigoras I."/>
            <person name="Winter S."/>
            <person name="Vetten H.J."/>
            <person name="Schwinghamer M."/>
            <person name="Thomas J."/>
            <person name="Chu P."/>
            <person name="Gronenborn B."/>
            <person name="Timchenko T."/>
        </authorList>
    </citation>
    <scope>NUCLEOTIDE SEQUENCE</scope>
    <source>
        <strain evidence="1">Myall Vale 2534B</strain>
    </source>
</reference>
<organism evidence="1 2">
    <name type="scientific">Subterranean clover stunt virus</name>
    <name type="common">SCSV</name>
    <dbReference type="NCBI Taxonomy" id="36772"/>
    <lineage>
        <taxon>Viruses</taxon>
        <taxon>Monodnaviria</taxon>
        <taxon>Shotokuvirae</taxon>
        <taxon>Cressdnaviricota</taxon>
        <taxon>Arfiviricetes</taxon>
        <taxon>Mulpavirales</taxon>
        <taxon>Nanoviridae</taxon>
        <taxon>Nanovirus</taxon>
        <taxon>Nanovirus trifolii</taxon>
    </lineage>
</organism>
<organismHost>
    <name type="scientific">Vicia faba</name>
    <name type="common">Broad bean</name>
    <name type="synonym">Faba vulgaris</name>
    <dbReference type="NCBI Taxonomy" id="3906"/>
</organismHost>
<dbReference type="GeneID" id="80550060"/>
<organismHost>
    <name type="scientific">Pisum sativum</name>
    <name type="common">Garden pea</name>
    <name type="synonym">Lathyrus oleraceus</name>
    <dbReference type="NCBI Taxonomy" id="3888"/>
</organismHost>
<organismHost>
    <name type="scientific">Medicago lupulina</name>
    <dbReference type="NCBI Taxonomy" id="47085"/>
</organismHost>
<organismHost>
    <name type="scientific">Trifolium repens</name>
    <name type="common">Creeping white clover</name>
    <dbReference type="NCBI Taxonomy" id="3899"/>
</organismHost>
<gene>
    <name evidence="1" type="primary">u1</name>
</gene>
<proteinExistence type="predicted"/>
<organismHost>
    <name type="scientific">Trifolium pratense</name>
    <name type="common">Red clover</name>
    <dbReference type="NCBI Taxonomy" id="57577"/>
</organismHost>
<name>A0A411K8D5_SCSV</name>
<dbReference type="Proteomes" id="UP000676884">
    <property type="component" value="Genome"/>
</dbReference>
<organismHost>
    <name type="scientific">Medicago minima</name>
    <dbReference type="NCBI Taxonomy" id="70957"/>
</organismHost>
<organismHost>
    <name type="scientific">Wisteria sinensis</name>
    <dbReference type="NCBI Taxonomy" id="20997"/>
</organismHost>
<accession>A0A411K8D5</accession>
<dbReference type="RefSeq" id="YP_010839891.1">
    <property type="nucleotide sequence ID" value="NC_078217.1"/>
</dbReference>
<protein>
    <submittedName>
        <fullName evidence="1">U1 protein</fullName>
    </submittedName>
</protein>
<organismHost>
    <name type="scientific">Trifolium glomeratum</name>
    <dbReference type="NCBI Taxonomy" id="74514"/>
</organismHost>
<sequence length="146" mass="16897">MVSFSFPEIYDVSDDVLVSDSRRSVAVEVEEKVQVINVKVLRLIEAVDEDRVGVKVMFRLCYRYRRELKITLLGCKMKLWTSLKSSGKYSVQSLLQRKLNGICVSNYCIGIDMFVSNVKEVINRCKWITSVQDVNPICCLYHMDEE</sequence>
<evidence type="ECO:0000313" key="2">
    <source>
        <dbReference type="Proteomes" id="UP000676884"/>
    </source>
</evidence>
<evidence type="ECO:0000313" key="1">
    <source>
        <dbReference type="EMBL" id="QBC74515.1"/>
    </source>
</evidence>